<dbReference type="FunFam" id="3.40.50.10190:FF:000028">
    <property type="entry name" value="DNA topoisomerase 2-binding protein 1 isoform X1"/>
    <property type="match status" value="1"/>
</dbReference>
<dbReference type="Gene3D" id="3.40.50.10190">
    <property type="entry name" value="BRCT domain"/>
    <property type="match status" value="2"/>
</dbReference>
<accession>A0A2D4HXL4</accession>
<evidence type="ECO:0000313" key="11">
    <source>
        <dbReference type="EMBL" id="LAA76697.1"/>
    </source>
</evidence>
<evidence type="ECO:0000259" key="10">
    <source>
        <dbReference type="PROSITE" id="PS50172"/>
    </source>
</evidence>
<evidence type="ECO:0000256" key="5">
    <source>
        <dbReference type="ARBA" id="ARBA00022763"/>
    </source>
</evidence>
<feature type="compositionally biased region" description="Polar residues" evidence="9">
    <location>
        <begin position="16"/>
        <end position="37"/>
    </location>
</feature>
<dbReference type="PROSITE" id="PS50172">
    <property type="entry name" value="BRCT"/>
    <property type="match status" value="1"/>
</dbReference>
<evidence type="ECO:0000256" key="3">
    <source>
        <dbReference type="ARBA" id="ARBA00022490"/>
    </source>
</evidence>
<keyword evidence="5" id="KW-0227">DNA damage</keyword>
<reference evidence="11" key="1">
    <citation type="submission" date="2017-07" db="EMBL/GenBank/DDBJ databases">
        <authorList>
            <person name="Mikheyev A."/>
            <person name="Grau M."/>
        </authorList>
    </citation>
    <scope>NUCLEOTIDE SEQUENCE</scope>
    <source>
        <tissue evidence="11">Venom_gland</tissue>
    </source>
</reference>
<protein>
    <recommendedName>
        <fullName evidence="10">BRCT domain-containing protein</fullName>
    </recommendedName>
</protein>
<dbReference type="FunFam" id="3.40.50.10190:FF:000018">
    <property type="entry name" value="DNA topoisomerase 2-binding protein 1"/>
    <property type="match status" value="1"/>
</dbReference>
<dbReference type="PANTHER" id="PTHR13561">
    <property type="entry name" value="DNA REPLICATION REGULATOR DPB11-RELATED"/>
    <property type="match status" value="1"/>
</dbReference>
<evidence type="ECO:0000256" key="1">
    <source>
        <dbReference type="ARBA" id="ARBA00004123"/>
    </source>
</evidence>
<dbReference type="GO" id="GO:0007095">
    <property type="term" value="P:mitotic G2 DNA damage checkpoint signaling"/>
    <property type="evidence" value="ECO:0007669"/>
    <property type="project" value="TreeGrafter"/>
</dbReference>
<reference evidence="11" key="2">
    <citation type="submission" date="2017-11" db="EMBL/GenBank/DDBJ databases">
        <title>Coralsnake Venomics: Analyses of Venom Gland Transcriptomes and Proteomes of Six Brazilian Taxa.</title>
        <authorList>
            <person name="Aird S.D."/>
            <person name="Jorge da Silva N."/>
            <person name="Qiu L."/>
            <person name="Villar-Briones A."/>
            <person name="Aparecida-Saddi V."/>
            <person name="Campos-Telles M.P."/>
            <person name="Grau M."/>
            <person name="Mikheyev A.S."/>
        </authorList>
    </citation>
    <scope>NUCLEOTIDE SEQUENCE</scope>
    <source>
        <tissue evidence="11">Venom_gland</tissue>
    </source>
</reference>
<dbReference type="SMART" id="SM00292">
    <property type="entry name" value="BRCT"/>
    <property type="match status" value="2"/>
</dbReference>
<sequence>MRENFQKQLQEIMTATSFTKLQGQRNSRNGFENSPTTPDGPRSARNGRSRILEALRQSHHGATDVNTEPSQNEQIIWDDPTAREERAKLVSNLQWPNSPSQYLEQIQTTTVPPGEHSLRKFLNDTEIIEMGINDSTKMDSVEVASLLIRNPEMPIKDDNLIQTPLAPAIAFPLANPPVTSQPKGDLCSIMVTKIDQRDNEEPTIMHRFQLSSLNPQERINYYQLIEELGGVVLEKQCFDLSCTHTIVGQPLRSEKFLASMAAGKWVLHRSYLEACRAAHSFVKEEDYEWGSNSILNVLTGINIVQKKLAVAAMRWRKTIQRRREQNSSAEGAFGGWRVILNVDPVKESGFKRLLESGGAKVLPAYSPPTFREVTHFFADLNKLKPEDVRINTREAAAQGVNCLKPEYIADYLIQEPSPSMENYHLPEAAAYLQNSKILGIGLSQKRKAAEEKHTAKRSRIH</sequence>
<evidence type="ECO:0000256" key="4">
    <source>
        <dbReference type="ARBA" id="ARBA00022737"/>
    </source>
</evidence>
<dbReference type="InterPro" id="IPR057595">
    <property type="entry name" value="TopB1_SLF1_BRCT"/>
</dbReference>
<evidence type="ECO:0000256" key="6">
    <source>
        <dbReference type="ARBA" id="ARBA00023204"/>
    </source>
</evidence>
<dbReference type="CDD" id="cd17728">
    <property type="entry name" value="BRCT_TopBP1_rpt8"/>
    <property type="match status" value="1"/>
</dbReference>
<dbReference type="GO" id="GO:0006281">
    <property type="term" value="P:DNA repair"/>
    <property type="evidence" value="ECO:0007669"/>
    <property type="project" value="UniProtKB-KW"/>
</dbReference>
<evidence type="ECO:0000256" key="7">
    <source>
        <dbReference type="ARBA" id="ARBA00023212"/>
    </source>
</evidence>
<dbReference type="EMBL" id="IACK01068028">
    <property type="protein sequence ID" value="LAA76697.1"/>
    <property type="molecule type" value="Transcribed_RNA"/>
</dbReference>
<dbReference type="CDD" id="cd17738">
    <property type="entry name" value="BRCT_TopBP1_rpt7"/>
    <property type="match status" value="1"/>
</dbReference>
<proteinExistence type="predicted"/>
<evidence type="ECO:0000256" key="8">
    <source>
        <dbReference type="ARBA" id="ARBA00023242"/>
    </source>
</evidence>
<dbReference type="Pfam" id="PF23294">
    <property type="entry name" value="BRCT_TopB1_SLF1"/>
    <property type="match status" value="1"/>
</dbReference>
<dbReference type="PANTHER" id="PTHR13561:SF20">
    <property type="entry name" value="DNA TOPOISOMERASE 2-BINDING PROTEIN 1"/>
    <property type="match status" value="1"/>
</dbReference>
<dbReference type="GO" id="GO:0005813">
    <property type="term" value="C:centrosome"/>
    <property type="evidence" value="ECO:0007669"/>
    <property type="project" value="UniProtKB-SubCell"/>
</dbReference>
<dbReference type="GO" id="GO:0006270">
    <property type="term" value="P:DNA replication initiation"/>
    <property type="evidence" value="ECO:0007669"/>
    <property type="project" value="TreeGrafter"/>
</dbReference>
<dbReference type="GO" id="GO:0033314">
    <property type="term" value="P:mitotic DNA replication checkpoint signaling"/>
    <property type="evidence" value="ECO:0007669"/>
    <property type="project" value="TreeGrafter"/>
</dbReference>
<dbReference type="InterPro" id="IPR036420">
    <property type="entry name" value="BRCT_dom_sf"/>
</dbReference>
<organism evidence="11">
    <name type="scientific">Micrurus lemniscatus lemniscatus</name>
    <dbReference type="NCBI Taxonomy" id="129467"/>
    <lineage>
        <taxon>Eukaryota</taxon>
        <taxon>Metazoa</taxon>
        <taxon>Chordata</taxon>
        <taxon>Craniata</taxon>
        <taxon>Vertebrata</taxon>
        <taxon>Euteleostomi</taxon>
        <taxon>Lepidosauria</taxon>
        <taxon>Squamata</taxon>
        <taxon>Bifurcata</taxon>
        <taxon>Unidentata</taxon>
        <taxon>Episquamata</taxon>
        <taxon>Toxicofera</taxon>
        <taxon>Serpentes</taxon>
        <taxon>Colubroidea</taxon>
        <taxon>Elapidae</taxon>
        <taxon>Elapinae</taxon>
        <taxon>Micrurus</taxon>
    </lineage>
</organism>
<dbReference type="SUPFAM" id="SSF52113">
    <property type="entry name" value="BRCT domain"/>
    <property type="match status" value="1"/>
</dbReference>
<dbReference type="Pfam" id="PF00533">
    <property type="entry name" value="BRCT"/>
    <property type="match status" value="1"/>
</dbReference>
<dbReference type="GO" id="GO:0005634">
    <property type="term" value="C:nucleus"/>
    <property type="evidence" value="ECO:0007669"/>
    <property type="project" value="UniProtKB-SubCell"/>
</dbReference>
<comment type="subcellular location">
    <subcellularLocation>
        <location evidence="2">Cytoplasm</location>
        <location evidence="2">Cytoskeleton</location>
        <location evidence="2">Microtubule organizing center</location>
        <location evidence="2">Centrosome</location>
    </subcellularLocation>
    <subcellularLocation>
        <location evidence="1">Nucleus</location>
    </subcellularLocation>
</comment>
<evidence type="ECO:0000256" key="2">
    <source>
        <dbReference type="ARBA" id="ARBA00004300"/>
    </source>
</evidence>
<dbReference type="AlphaFoldDB" id="A0A2D4HXL4"/>
<keyword evidence="4" id="KW-0677">Repeat</keyword>
<evidence type="ECO:0000256" key="9">
    <source>
        <dbReference type="SAM" id="MobiDB-lite"/>
    </source>
</evidence>
<dbReference type="InterPro" id="IPR049936">
    <property type="entry name" value="TopBP1_BRCT_8"/>
</dbReference>
<keyword evidence="3" id="KW-0963">Cytoplasm</keyword>
<feature type="region of interest" description="Disordered" evidence="9">
    <location>
        <begin position="16"/>
        <end position="46"/>
    </location>
</feature>
<keyword evidence="6" id="KW-0234">DNA repair</keyword>
<feature type="domain" description="BRCT" evidence="10">
    <location>
        <begin position="217"/>
        <end position="289"/>
    </location>
</feature>
<name>A0A2D4HXL4_MICLE</name>
<dbReference type="InterPro" id="IPR001357">
    <property type="entry name" value="BRCT_dom"/>
</dbReference>
<keyword evidence="7" id="KW-0206">Cytoskeleton</keyword>
<keyword evidence="8" id="KW-0539">Nucleus</keyword>